<dbReference type="Proteomes" id="UP000197361">
    <property type="component" value="Unassembled WGS sequence"/>
</dbReference>
<sequence length="145" mass="16277">MPEQRVLLVALLLDLQSDARDRAARSWASRKAMIAAYWSAVAVYSGHLARCLGERRGRRPRARFELVQEGFPDLVVEGWEAASTTYSVRREECGLGARDFPRGTVKLGGIAIAHVSYNGRIWPLHEWEPNITPIYDNRGPSRDSG</sequence>
<protein>
    <submittedName>
        <fullName evidence="1">Uncharacterized protein</fullName>
    </submittedName>
</protein>
<dbReference type="OrthoDB" id="7473595at2"/>
<evidence type="ECO:0000313" key="2">
    <source>
        <dbReference type="Proteomes" id="UP000197361"/>
    </source>
</evidence>
<dbReference type="AlphaFoldDB" id="A0A246JXB2"/>
<evidence type="ECO:0000313" key="1">
    <source>
        <dbReference type="EMBL" id="OWQ97700.1"/>
    </source>
</evidence>
<accession>A0A246JXB2</accession>
<reference evidence="1 2" key="1">
    <citation type="journal article" date="2010" name="Int. J. Syst. Evol. Microbiol.">
        <title>Sphingopyxis bauzanensis sp. nov., a psychrophilic bacterium isolated from soil.</title>
        <authorList>
            <person name="Zhang D.C."/>
            <person name="Liu H.C."/>
            <person name="Xin Y.H."/>
            <person name="Zhou Y.G."/>
            <person name="Schinner F."/>
            <person name="Margesin R."/>
        </authorList>
    </citation>
    <scope>NUCLEOTIDE SEQUENCE [LARGE SCALE GENOMIC DNA]</scope>
    <source>
        <strain evidence="1 2">DSM 22271</strain>
    </source>
</reference>
<dbReference type="EMBL" id="NISK01000002">
    <property type="protein sequence ID" value="OWQ97700.1"/>
    <property type="molecule type" value="Genomic_DNA"/>
</dbReference>
<gene>
    <name evidence="1" type="ORF">CDQ92_11155</name>
</gene>
<organism evidence="1 2">
    <name type="scientific">Sphingopyxis bauzanensis</name>
    <dbReference type="NCBI Taxonomy" id="651663"/>
    <lineage>
        <taxon>Bacteria</taxon>
        <taxon>Pseudomonadati</taxon>
        <taxon>Pseudomonadota</taxon>
        <taxon>Alphaproteobacteria</taxon>
        <taxon>Sphingomonadales</taxon>
        <taxon>Sphingomonadaceae</taxon>
        <taxon>Sphingopyxis</taxon>
    </lineage>
</organism>
<comment type="caution">
    <text evidence="1">The sequence shown here is derived from an EMBL/GenBank/DDBJ whole genome shotgun (WGS) entry which is preliminary data.</text>
</comment>
<name>A0A246JXB2_9SPHN</name>
<keyword evidence="2" id="KW-1185">Reference proteome</keyword>
<proteinExistence type="predicted"/>